<evidence type="ECO:0000259" key="1">
    <source>
        <dbReference type="Pfam" id="PF13723"/>
    </source>
</evidence>
<dbReference type="InterPro" id="IPR014030">
    <property type="entry name" value="Ketoacyl_synth_N"/>
</dbReference>
<evidence type="ECO:0000313" key="2">
    <source>
        <dbReference type="EMBL" id="KZN63708.1"/>
    </source>
</evidence>
<reference evidence="2 3" key="1">
    <citation type="submission" date="2013-07" db="EMBL/GenBank/DDBJ databases">
        <title>Comparative Genomic and Metabolomic Analysis of Twelve Strains of Pseudoalteromonas luteoviolacea.</title>
        <authorList>
            <person name="Vynne N.G."/>
            <person name="Mansson M."/>
            <person name="Gram L."/>
        </authorList>
    </citation>
    <scope>NUCLEOTIDE SEQUENCE [LARGE SCALE GENOMIC DNA]</scope>
    <source>
        <strain evidence="2 3">CPMOR-1</strain>
    </source>
</reference>
<dbReference type="PATRIC" id="fig|1365248.3.peg.2156"/>
<sequence>MRFELAVDDSFFISSTQIGKIELKDLISTLKPIQKRRLSNFSKLAIGALLNLDERLLEDEDWELVFASRHGDFHKTSELLTSLANKESLSPSGFSLSVHNAVAGMYSIFMQKKVPITSIAAGKEGLFAALTDAYIRLSSKQVNKVVVVLVDQSLPEPFQQYSDEQQNDYALAMVLSNIEDTHTAHPHTLSFTRDVQFTASNGDSPAIPIEFAKWLKTSQAQLHLSGQKQSWTVERLNS</sequence>
<comment type="caution">
    <text evidence="2">The sequence shown here is derived from an EMBL/GenBank/DDBJ whole genome shotgun (WGS) entry which is preliminary data.</text>
</comment>
<feature type="domain" description="Beta-ketoacyl synthase-like N-terminal" evidence="1">
    <location>
        <begin position="27"/>
        <end position="232"/>
    </location>
</feature>
<dbReference type="AlphaFoldDB" id="A0A167L2M6"/>
<protein>
    <recommendedName>
        <fullName evidence="1">Beta-ketoacyl synthase-like N-terminal domain-containing protein</fullName>
    </recommendedName>
</protein>
<accession>A0A167L2M6</accession>
<name>A0A167L2M6_9GAMM</name>
<evidence type="ECO:0000313" key="3">
    <source>
        <dbReference type="Proteomes" id="UP000076486"/>
    </source>
</evidence>
<organism evidence="2 3">
    <name type="scientific">Pseudoalteromonas luteoviolacea CPMOR-1</name>
    <dbReference type="NCBI Taxonomy" id="1365248"/>
    <lineage>
        <taxon>Bacteria</taxon>
        <taxon>Pseudomonadati</taxon>
        <taxon>Pseudomonadota</taxon>
        <taxon>Gammaproteobacteria</taxon>
        <taxon>Alteromonadales</taxon>
        <taxon>Pseudoalteromonadaceae</taxon>
        <taxon>Pseudoalteromonas</taxon>
    </lineage>
</organism>
<gene>
    <name evidence="2" type="ORF">N473_16200</name>
</gene>
<dbReference type="Proteomes" id="UP000076486">
    <property type="component" value="Unassembled WGS sequence"/>
</dbReference>
<dbReference type="EMBL" id="AUYC01000026">
    <property type="protein sequence ID" value="KZN63708.1"/>
    <property type="molecule type" value="Genomic_DNA"/>
</dbReference>
<dbReference type="Pfam" id="PF13723">
    <property type="entry name" value="Ketoacyl-synt_2"/>
    <property type="match status" value="1"/>
</dbReference>
<proteinExistence type="predicted"/>
<dbReference type="RefSeq" id="WP_063367842.1">
    <property type="nucleotide sequence ID" value="NZ_AUYC01000026.1"/>
</dbReference>